<evidence type="ECO:0000259" key="1">
    <source>
        <dbReference type="Pfam" id="PF06568"/>
    </source>
</evidence>
<protein>
    <submittedName>
        <fullName evidence="2">DUF1127 domain-containing protein</fullName>
    </submittedName>
</protein>
<evidence type="ECO:0000313" key="3">
    <source>
        <dbReference type="Proteomes" id="UP001061862"/>
    </source>
</evidence>
<name>A0ABY6CH69_9HYPH</name>
<organism evidence="2 3">
    <name type="scientific">Devosia neptuniae</name>
    <dbReference type="NCBI Taxonomy" id="191302"/>
    <lineage>
        <taxon>Bacteria</taxon>
        <taxon>Pseudomonadati</taxon>
        <taxon>Pseudomonadota</taxon>
        <taxon>Alphaproteobacteria</taxon>
        <taxon>Hyphomicrobiales</taxon>
        <taxon>Devosiaceae</taxon>
        <taxon>Devosia</taxon>
    </lineage>
</organism>
<sequence length="62" mass="7148">MSTKHAFASVTHVLAGMSGRIRAARSRRQTERVFARFSNHELADMGFERDWDGSAYRPSDYR</sequence>
<keyword evidence="3" id="KW-1185">Reference proteome</keyword>
<reference evidence="2 3" key="1">
    <citation type="submission" date="2022-09" db="EMBL/GenBank/DDBJ databases">
        <title>Interaction between co-microsymbionts with complementary sets of symbiotic genes in legume-rhizobium systems.</title>
        <authorList>
            <person name="Safronova V."/>
            <person name="Sazanova A."/>
            <person name="Afonin A."/>
            <person name="Chirak E."/>
        </authorList>
    </citation>
    <scope>NUCLEOTIDE SEQUENCE [LARGE SCALE GENOMIC DNA]</scope>
    <source>
        <strain evidence="2 3">A18/4-1</strain>
    </source>
</reference>
<evidence type="ECO:0000313" key="2">
    <source>
        <dbReference type="EMBL" id="UXN71589.1"/>
    </source>
</evidence>
<dbReference type="Proteomes" id="UP001061862">
    <property type="component" value="Chromosome"/>
</dbReference>
<gene>
    <name evidence="2" type="ORF">N8A98_10575</name>
</gene>
<dbReference type="EMBL" id="CP104965">
    <property type="protein sequence ID" value="UXN71589.1"/>
    <property type="molecule type" value="Genomic_DNA"/>
</dbReference>
<dbReference type="Pfam" id="PF06568">
    <property type="entry name" value="YjiS-like"/>
    <property type="match status" value="1"/>
</dbReference>
<dbReference type="InterPro" id="IPR009506">
    <property type="entry name" value="YjiS-like"/>
</dbReference>
<proteinExistence type="predicted"/>
<feature type="domain" description="YjiS-like" evidence="1">
    <location>
        <begin position="20"/>
        <end position="50"/>
    </location>
</feature>
<dbReference type="RefSeq" id="WP_113120035.1">
    <property type="nucleotide sequence ID" value="NZ_CP104965.1"/>
</dbReference>
<accession>A0ABY6CH69</accession>